<name>A0A191T631_9VIRI</name>
<evidence type="ECO:0000256" key="1">
    <source>
        <dbReference type="ARBA" id="ARBA00004167"/>
    </source>
</evidence>
<comment type="similarity">
    <text evidence="10">Belongs to the PetL family.</text>
</comment>
<gene>
    <name evidence="10 11" type="primary">petL</name>
</gene>
<evidence type="ECO:0000256" key="9">
    <source>
        <dbReference type="ARBA" id="ARBA00025834"/>
    </source>
</evidence>
<evidence type="ECO:0000256" key="2">
    <source>
        <dbReference type="ARBA" id="ARBA00022448"/>
    </source>
</evidence>
<keyword evidence="11" id="KW-0934">Plastid</keyword>
<organism evidence="11">
    <name type="scientific">Cylindrocystis brebissonii</name>
    <dbReference type="NCBI Taxonomy" id="102167"/>
    <lineage>
        <taxon>Eukaryota</taxon>
        <taxon>Viridiplantae</taxon>
        <taxon>Streptophyta</taxon>
        <taxon>Zygnematophyceae</taxon>
        <taxon>Zygnematophycidae</taxon>
        <taxon>Zygnematales</taxon>
        <taxon>Mesotaeniaceae</taxon>
        <taxon>Cylindrocystis</taxon>
    </lineage>
</organism>
<geneLocation type="chloroplast" evidence="11"/>
<dbReference type="GeneID" id="27985205"/>
<dbReference type="RefSeq" id="YP_009258758.1">
    <property type="nucleotide sequence ID" value="NC_030359.1"/>
</dbReference>
<keyword evidence="4 10" id="KW-0249">Electron transport</keyword>
<comment type="subcellular location">
    <subcellularLocation>
        <location evidence="1">Membrane</location>
        <topology evidence="1">Single-pass membrane protein</topology>
    </subcellularLocation>
    <subcellularLocation>
        <location evidence="10">Plastid</location>
        <location evidence="10">Chloroplast thylakoid membrane</location>
        <topology evidence="10">Single-pass membrane protein</topology>
    </subcellularLocation>
</comment>
<sequence>MFTIFTYFGLLFAVLALAIILFFALSRIQLI</sequence>
<evidence type="ECO:0000256" key="10">
    <source>
        <dbReference type="HAMAP-Rule" id="MF_00433"/>
    </source>
</evidence>
<dbReference type="InterPro" id="IPR007802">
    <property type="entry name" value="Cyt_b6/f_cplx_su6"/>
</dbReference>
<keyword evidence="11" id="KW-0150">Chloroplast</keyword>
<keyword evidence="2 10" id="KW-0813">Transport</keyword>
<evidence type="ECO:0000256" key="3">
    <source>
        <dbReference type="ARBA" id="ARBA00022692"/>
    </source>
</evidence>
<dbReference type="GO" id="GO:0009055">
    <property type="term" value="F:electron transfer activity"/>
    <property type="evidence" value="ECO:0007669"/>
    <property type="project" value="InterPro"/>
</dbReference>
<reference evidence="11" key="1">
    <citation type="journal article" date="2016" name="Front. Plant Sci.">
        <title>Comparative Chloroplast Genome Analyses of Streptophyte Green Algae Uncover Major Structural Alterations in the Klebsormidiophyceae, Coleochaetophyceae and Zygnematophyceae.</title>
        <authorList>
            <person name="Lemieux C."/>
            <person name="Otis C."/>
            <person name="Turmel M."/>
        </authorList>
    </citation>
    <scope>NUCLEOTIDE SEQUENCE</scope>
</reference>
<keyword evidence="7 10" id="KW-0472">Membrane</keyword>
<evidence type="ECO:0000256" key="4">
    <source>
        <dbReference type="ARBA" id="ARBA00022982"/>
    </source>
</evidence>
<evidence type="ECO:0000313" key="11">
    <source>
        <dbReference type="EMBL" id="ANI25853.1"/>
    </source>
</evidence>
<comment type="function">
    <text evidence="8 10">Component of the cytochrome b6-f complex, which mediates electron transfer between photosystem II (PSII) and photosystem I (PSI), cyclic electron flow around PSI, and state transitions. PetL is important for photoautotrophic growth as well as for electron transfer efficiency and stability of the cytochrome b6-f complex.</text>
</comment>
<evidence type="ECO:0000256" key="8">
    <source>
        <dbReference type="ARBA" id="ARBA00025197"/>
    </source>
</evidence>
<keyword evidence="6 10" id="KW-0793">Thylakoid</keyword>
<evidence type="ECO:0000256" key="6">
    <source>
        <dbReference type="ARBA" id="ARBA00023078"/>
    </source>
</evidence>
<dbReference type="EMBL" id="KU646495">
    <property type="protein sequence ID" value="ANI25853.1"/>
    <property type="molecule type" value="Genomic_DNA"/>
</dbReference>
<keyword evidence="5 10" id="KW-1133">Transmembrane helix</keyword>
<proteinExistence type="inferred from homology"/>
<protein>
    <recommendedName>
        <fullName evidence="10">Cytochrome b6-f complex subunit 6</fullName>
    </recommendedName>
    <alternativeName>
        <fullName evidence="10">Cytochrome b6-f complex subunit PetL</fullName>
    </alternativeName>
    <alternativeName>
        <fullName evidence="10">Cytochrome b6-f complex subunit VI</fullName>
    </alternativeName>
</protein>
<dbReference type="HAMAP" id="MF_00433">
    <property type="entry name" value="Cytb6_f_PetL"/>
    <property type="match status" value="1"/>
</dbReference>
<accession>A0A191T631</accession>
<evidence type="ECO:0000256" key="7">
    <source>
        <dbReference type="ARBA" id="ARBA00023136"/>
    </source>
</evidence>
<keyword evidence="10" id="KW-0602">Photosynthesis</keyword>
<dbReference type="AlphaFoldDB" id="A0A191T631"/>
<feature type="transmembrane region" description="Helical" evidence="10">
    <location>
        <begin position="6"/>
        <end position="25"/>
    </location>
</feature>
<keyword evidence="3 10" id="KW-0812">Transmembrane</keyword>
<dbReference type="GO" id="GO:0015979">
    <property type="term" value="P:photosynthesis"/>
    <property type="evidence" value="ECO:0007669"/>
    <property type="project" value="UniProtKB-KW"/>
</dbReference>
<dbReference type="GO" id="GO:0009512">
    <property type="term" value="C:cytochrome b6f complex"/>
    <property type="evidence" value="ECO:0007669"/>
    <property type="project" value="InterPro"/>
</dbReference>
<dbReference type="GO" id="GO:0009535">
    <property type="term" value="C:chloroplast thylakoid membrane"/>
    <property type="evidence" value="ECO:0007669"/>
    <property type="project" value="UniProtKB-SubCell"/>
</dbReference>
<comment type="subunit">
    <text evidence="9 10">The 4 large subunits of the cytochrome b6-f complex are cytochrome b6, subunit IV (17 kDa polypeptide, PetD), cytochrome f and the Rieske protein, while the 4 small subunits are PetG, PetL, PetM and PetN. The complex functions as a dimer.</text>
</comment>
<evidence type="ECO:0000256" key="5">
    <source>
        <dbReference type="ARBA" id="ARBA00022989"/>
    </source>
</evidence>
<dbReference type="Pfam" id="PF05115">
    <property type="entry name" value="PetL"/>
    <property type="match status" value="1"/>
</dbReference>